<dbReference type="SUPFAM" id="SSF51197">
    <property type="entry name" value="Clavaminate synthase-like"/>
    <property type="match status" value="1"/>
</dbReference>
<sequence length="93" mass="10212">MSTEPYKSTPVFDAHSLPDAIRNAHSTKAGVWGLLRVLEGRVSLIFHDPERVVEVTPDNPAAIPPEAVHHVETDGPMRMQVDFYRSQPPGVAA</sequence>
<keyword evidence="3" id="KW-1185">Reference proteome</keyword>
<feature type="domain" description="TehB/YeaR-like" evidence="1">
    <location>
        <begin position="7"/>
        <end position="81"/>
    </location>
</feature>
<reference evidence="2 3" key="1">
    <citation type="submission" date="2024-07" db="EMBL/GenBank/DDBJ databases">
        <title>Novosphingobium kalidii RD2P27.</title>
        <authorList>
            <person name="Sun J.-Q."/>
        </authorList>
    </citation>
    <scope>NUCLEOTIDE SEQUENCE [LARGE SCALE GENOMIC DNA]</scope>
    <source>
        <strain evidence="2 3">RD2P27</strain>
    </source>
</reference>
<evidence type="ECO:0000313" key="3">
    <source>
        <dbReference type="Proteomes" id="UP001548713"/>
    </source>
</evidence>
<proteinExistence type="predicted"/>
<dbReference type="RefSeq" id="WP_353984101.1">
    <property type="nucleotide sequence ID" value="NZ_JBEWLY010000013.1"/>
</dbReference>
<name>A0ABV2D1X6_9SPHN</name>
<dbReference type="Pfam" id="PF09313">
    <property type="entry name" value="TehB-like"/>
    <property type="match status" value="1"/>
</dbReference>
<organism evidence="2 3">
    <name type="scientific">Novosphingobium kalidii</name>
    <dbReference type="NCBI Taxonomy" id="3230299"/>
    <lineage>
        <taxon>Bacteria</taxon>
        <taxon>Pseudomonadati</taxon>
        <taxon>Pseudomonadota</taxon>
        <taxon>Alphaproteobacteria</taxon>
        <taxon>Sphingomonadales</taxon>
        <taxon>Sphingomonadaceae</taxon>
        <taxon>Novosphingobium</taxon>
    </lineage>
</organism>
<dbReference type="Proteomes" id="UP001548713">
    <property type="component" value="Unassembled WGS sequence"/>
</dbReference>
<gene>
    <name evidence="2" type="ORF">ABVV53_09335</name>
</gene>
<dbReference type="InterPro" id="IPR014710">
    <property type="entry name" value="RmlC-like_jellyroll"/>
</dbReference>
<dbReference type="Gene3D" id="2.60.120.10">
    <property type="entry name" value="Jelly Rolls"/>
    <property type="match status" value="1"/>
</dbReference>
<evidence type="ECO:0000313" key="2">
    <source>
        <dbReference type="EMBL" id="MET1755659.1"/>
    </source>
</evidence>
<dbReference type="EMBL" id="JBEWLY010000013">
    <property type="protein sequence ID" value="MET1755659.1"/>
    <property type="molecule type" value="Genomic_DNA"/>
</dbReference>
<evidence type="ECO:0000259" key="1">
    <source>
        <dbReference type="Pfam" id="PF09313"/>
    </source>
</evidence>
<comment type="caution">
    <text evidence="2">The sequence shown here is derived from an EMBL/GenBank/DDBJ whole genome shotgun (WGS) entry which is preliminary data.</text>
</comment>
<protein>
    <submittedName>
        <fullName evidence="2">DUF1971 domain-containing protein</fullName>
    </submittedName>
</protein>
<dbReference type="InterPro" id="IPR015392">
    <property type="entry name" value="TehB/YeaR-like_dom"/>
</dbReference>
<accession>A0ABV2D1X6</accession>